<dbReference type="OrthoDB" id="8624460at2"/>
<evidence type="ECO:0000313" key="2">
    <source>
        <dbReference type="Proteomes" id="UP000216857"/>
    </source>
</evidence>
<dbReference type="EMBL" id="NEVJ01000001">
    <property type="protein sequence ID" value="OZI26580.1"/>
    <property type="molecule type" value="Genomic_DNA"/>
</dbReference>
<reference evidence="1" key="1">
    <citation type="submission" date="2017-05" db="EMBL/GenBank/DDBJ databases">
        <title>Complete and WGS of Bordetella genogroups.</title>
        <authorList>
            <person name="Spilker T."/>
            <person name="Lipuma J."/>
        </authorList>
    </citation>
    <scope>NUCLEOTIDE SEQUENCE</scope>
    <source>
        <strain evidence="1">AU21707</strain>
    </source>
</reference>
<dbReference type="RefSeq" id="WP_094845678.1">
    <property type="nucleotide sequence ID" value="NZ_NEVJ01000001.1"/>
</dbReference>
<evidence type="ECO:0000313" key="1">
    <source>
        <dbReference type="EMBL" id="OZI26580.1"/>
    </source>
</evidence>
<accession>A0A261RPP6</accession>
<proteinExistence type="predicted"/>
<dbReference type="Proteomes" id="UP000216857">
    <property type="component" value="Unassembled WGS sequence"/>
</dbReference>
<gene>
    <name evidence="1" type="ORF">CAL26_04460</name>
</gene>
<protein>
    <submittedName>
        <fullName evidence="1">Uncharacterized protein</fullName>
    </submittedName>
</protein>
<organism evidence="1 2">
    <name type="scientific">Bordetella genomosp. 9</name>
    <dbReference type="NCBI Taxonomy" id="1416803"/>
    <lineage>
        <taxon>Bacteria</taxon>
        <taxon>Pseudomonadati</taxon>
        <taxon>Pseudomonadota</taxon>
        <taxon>Betaproteobacteria</taxon>
        <taxon>Burkholderiales</taxon>
        <taxon>Alcaligenaceae</taxon>
        <taxon>Bordetella</taxon>
    </lineage>
</organism>
<keyword evidence="2" id="KW-1185">Reference proteome</keyword>
<sequence length="417" mass="45104">MALYIPYIAVDKYVATPYDPGTNQQNVLPDATAYYRLGIQVHNADGSLPQGAVPVYLGDDQNRNRVQYWKSDKQTNITQTVLDGGSIMSDAQGHLTVYIAVTNFHYPSYPGCIFNVYASPTPDPVDYGVNQTLTCCYYTQDAASKVMDPDLEPLVLSVDGHGQVTIPAWNSFDYALSILLESPDPNVSSDAKLSIVVNGKRVDNSSYTYQSLFTGVNIPYSLMIPGNNCIVYMTDDGTPRLSKPWPFTIVGVPLLMPNPNIQNRYGLPWWFGAPPGKPPKKEPLGLSDMQDSDDGPGFDVVLAFASDVKPGDVYSVLIYMNGYTASGEPQTRMLGDGSPLPNGVGGDNLLTIIAPPNVQPGDTMSVASPIATVEGFGAKDAADPGFLFVNFQVNGQDWSAPYVGNKRPVKINFAEGT</sequence>
<comment type="caution">
    <text evidence="1">The sequence shown here is derived from an EMBL/GenBank/DDBJ whole genome shotgun (WGS) entry which is preliminary data.</text>
</comment>
<dbReference type="AlphaFoldDB" id="A0A261RPP6"/>
<name>A0A261RPP6_9BORD</name>